<evidence type="ECO:0000256" key="7">
    <source>
        <dbReference type="SAM" id="Phobius"/>
    </source>
</evidence>
<evidence type="ECO:0000256" key="5">
    <source>
        <dbReference type="ARBA" id="ARBA00038359"/>
    </source>
</evidence>
<comment type="similarity">
    <text evidence="5">Belongs to the SAT4 family.</text>
</comment>
<keyword evidence="4 7" id="KW-0472">Membrane</keyword>
<dbReference type="GO" id="GO:0016020">
    <property type="term" value="C:membrane"/>
    <property type="evidence" value="ECO:0007669"/>
    <property type="project" value="UniProtKB-SubCell"/>
</dbReference>
<evidence type="ECO:0000256" key="1">
    <source>
        <dbReference type="ARBA" id="ARBA00004141"/>
    </source>
</evidence>
<evidence type="ECO:0000259" key="8">
    <source>
        <dbReference type="Pfam" id="PF20684"/>
    </source>
</evidence>
<keyword evidence="3 7" id="KW-1133">Transmembrane helix</keyword>
<evidence type="ECO:0000313" key="9">
    <source>
        <dbReference type="EMBL" id="QDS71168.1"/>
    </source>
</evidence>
<reference evidence="9 10" key="1">
    <citation type="submission" date="2019-07" db="EMBL/GenBank/DDBJ databases">
        <title>Finished genome of Venturia effusa.</title>
        <authorList>
            <person name="Young C.A."/>
            <person name="Cox M.P."/>
            <person name="Ganley A.R.D."/>
            <person name="David W.J."/>
        </authorList>
    </citation>
    <scope>NUCLEOTIDE SEQUENCE [LARGE SCALE GENOMIC DNA]</scope>
    <source>
        <strain evidence="10">albino</strain>
    </source>
</reference>
<dbReference type="OrthoDB" id="3897607at2759"/>
<comment type="subcellular location">
    <subcellularLocation>
        <location evidence="1">Membrane</location>
        <topology evidence="1">Multi-pass membrane protein</topology>
    </subcellularLocation>
</comment>
<dbReference type="Pfam" id="PF20684">
    <property type="entry name" value="Fung_rhodopsin"/>
    <property type="match status" value="1"/>
</dbReference>
<organism evidence="9 10">
    <name type="scientific">Venturia effusa</name>
    <dbReference type="NCBI Taxonomy" id="50376"/>
    <lineage>
        <taxon>Eukaryota</taxon>
        <taxon>Fungi</taxon>
        <taxon>Dikarya</taxon>
        <taxon>Ascomycota</taxon>
        <taxon>Pezizomycotina</taxon>
        <taxon>Dothideomycetes</taxon>
        <taxon>Pleosporomycetidae</taxon>
        <taxon>Venturiales</taxon>
        <taxon>Venturiaceae</taxon>
        <taxon>Venturia</taxon>
    </lineage>
</organism>
<dbReference type="STRING" id="50376.A0A517L6D1"/>
<dbReference type="EMBL" id="CP042189">
    <property type="protein sequence ID" value="QDS71168.1"/>
    <property type="molecule type" value="Genomic_DNA"/>
</dbReference>
<dbReference type="InterPro" id="IPR049326">
    <property type="entry name" value="Rhodopsin_dom_fungi"/>
</dbReference>
<keyword evidence="2 7" id="KW-0812">Transmembrane</keyword>
<protein>
    <recommendedName>
        <fullName evidence="8">Rhodopsin domain-containing protein</fullName>
    </recommendedName>
</protein>
<proteinExistence type="inferred from homology"/>
<sequence length="382" mass="42056">MVQVQPKADGIALLYTSIVLLGLSWVTFVIRMGLRSWKQILGMDDLAMAIGLLLFTVTASLCIVCSFYGSGQYAVELPASTRAQGIKLFFIAEFFYAAGACAIKCSIAITLMRIVGVQKAFVWGLWFIMGASFASSVIFIAGIANICHPINTLWGEAHGVCNLKLNSDVSFFFSAVEIVTDCTLAILPWILLRNIQMKFTVKISVVVILGMAALASCATIVRLRYLSMYSDPVEFMYATGKIGLWSIIEEGTGIFAGSLPALRPLLSLSFLSGGRSSTLAFEADRSNDKKFSKRRSGRYQASEVDLDRFQHLRDSDTAVDEDGESQKHILRQTRFKVTNEKNVTGQEGDWERSQVLGWQQSGYRGKSEVSPVSRNELSLAPT</sequence>
<feature type="transmembrane region" description="Helical" evidence="7">
    <location>
        <begin position="12"/>
        <end position="34"/>
    </location>
</feature>
<dbReference type="InterPro" id="IPR052337">
    <property type="entry name" value="SAT4-like"/>
</dbReference>
<evidence type="ECO:0000256" key="6">
    <source>
        <dbReference type="SAM" id="MobiDB-lite"/>
    </source>
</evidence>
<evidence type="ECO:0000256" key="3">
    <source>
        <dbReference type="ARBA" id="ARBA00022989"/>
    </source>
</evidence>
<feature type="transmembrane region" description="Helical" evidence="7">
    <location>
        <begin position="199"/>
        <end position="222"/>
    </location>
</feature>
<feature type="transmembrane region" description="Helical" evidence="7">
    <location>
        <begin position="123"/>
        <end position="151"/>
    </location>
</feature>
<evidence type="ECO:0000256" key="4">
    <source>
        <dbReference type="ARBA" id="ARBA00023136"/>
    </source>
</evidence>
<dbReference type="AlphaFoldDB" id="A0A517L6D1"/>
<keyword evidence="10" id="KW-1185">Reference proteome</keyword>
<dbReference type="PANTHER" id="PTHR33048">
    <property type="entry name" value="PTH11-LIKE INTEGRAL MEMBRANE PROTEIN (AFU_ORTHOLOGUE AFUA_5G11245)"/>
    <property type="match status" value="1"/>
</dbReference>
<accession>A0A517L6D1</accession>
<feature type="region of interest" description="Disordered" evidence="6">
    <location>
        <begin position="362"/>
        <end position="382"/>
    </location>
</feature>
<feature type="transmembrane region" description="Helical" evidence="7">
    <location>
        <begin position="89"/>
        <end position="111"/>
    </location>
</feature>
<feature type="domain" description="Rhodopsin" evidence="8">
    <location>
        <begin position="31"/>
        <end position="267"/>
    </location>
</feature>
<dbReference type="Proteomes" id="UP000316270">
    <property type="component" value="Chromosome 5"/>
</dbReference>
<feature type="transmembrane region" description="Helical" evidence="7">
    <location>
        <begin position="46"/>
        <end position="69"/>
    </location>
</feature>
<gene>
    <name evidence="9" type="ORF">FKW77_010094</name>
</gene>
<feature type="compositionally biased region" description="Polar residues" evidence="6">
    <location>
        <begin position="370"/>
        <end position="382"/>
    </location>
</feature>
<evidence type="ECO:0000256" key="2">
    <source>
        <dbReference type="ARBA" id="ARBA00022692"/>
    </source>
</evidence>
<feature type="transmembrane region" description="Helical" evidence="7">
    <location>
        <begin position="171"/>
        <end position="192"/>
    </location>
</feature>
<dbReference type="PANTHER" id="PTHR33048:SF21">
    <property type="entry name" value="INTEGRAL MEMBRANE PROTEIN"/>
    <property type="match status" value="1"/>
</dbReference>
<evidence type="ECO:0000313" key="10">
    <source>
        <dbReference type="Proteomes" id="UP000316270"/>
    </source>
</evidence>
<name>A0A517L6D1_9PEZI</name>